<sequence>MYVSGRLKTINMDPMTLRSLISVLLDENADLLLDQLEKILSREDAKRLRWETLNCTYHFISRHADFQGITSDLLDQQNDVIRQFLAKAIQLQMEVVEKVMEMDMAMDALELVHRYIERQVQQESILNNMRLRHGGRWLLNIGPGRPYSSRYIRFKANGSEVTLYKCSMAPIPH</sequence>
<keyword evidence="2" id="KW-1185">Reference proteome</keyword>
<protein>
    <submittedName>
        <fullName evidence="1">Uncharacterized protein</fullName>
    </submittedName>
</protein>
<dbReference type="Proteomes" id="UP000677054">
    <property type="component" value="Unassembled WGS sequence"/>
</dbReference>
<dbReference type="EMBL" id="CAJPEV010003485">
    <property type="protein sequence ID" value="CAG0899863.1"/>
    <property type="molecule type" value="Genomic_DNA"/>
</dbReference>
<gene>
    <name evidence="1" type="ORF">DSTB1V02_LOCUS11126</name>
</gene>
<evidence type="ECO:0000313" key="1">
    <source>
        <dbReference type="EMBL" id="CAD7251359.1"/>
    </source>
</evidence>
<organism evidence="1">
    <name type="scientific">Darwinula stevensoni</name>
    <dbReference type="NCBI Taxonomy" id="69355"/>
    <lineage>
        <taxon>Eukaryota</taxon>
        <taxon>Metazoa</taxon>
        <taxon>Ecdysozoa</taxon>
        <taxon>Arthropoda</taxon>
        <taxon>Crustacea</taxon>
        <taxon>Oligostraca</taxon>
        <taxon>Ostracoda</taxon>
        <taxon>Podocopa</taxon>
        <taxon>Podocopida</taxon>
        <taxon>Darwinulocopina</taxon>
        <taxon>Darwinuloidea</taxon>
        <taxon>Darwinulidae</taxon>
        <taxon>Darwinula</taxon>
    </lineage>
</organism>
<accession>A0A7R9AC69</accession>
<evidence type="ECO:0000313" key="2">
    <source>
        <dbReference type="Proteomes" id="UP000677054"/>
    </source>
</evidence>
<dbReference type="EMBL" id="LR903002">
    <property type="protein sequence ID" value="CAD7251359.1"/>
    <property type="molecule type" value="Genomic_DNA"/>
</dbReference>
<reference evidence="1" key="1">
    <citation type="submission" date="2020-11" db="EMBL/GenBank/DDBJ databases">
        <authorList>
            <person name="Tran Van P."/>
        </authorList>
    </citation>
    <scope>NUCLEOTIDE SEQUENCE</scope>
</reference>
<proteinExistence type="predicted"/>
<name>A0A7R9AC69_9CRUS</name>
<dbReference type="AlphaFoldDB" id="A0A7R9AC69"/>